<proteinExistence type="predicted"/>
<name>A0A445MHX1_ENSVE</name>
<dbReference type="AlphaFoldDB" id="A0A445MHX1"/>
<feature type="compositionally biased region" description="Polar residues" evidence="1">
    <location>
        <begin position="218"/>
        <end position="229"/>
    </location>
</feature>
<organism evidence="2">
    <name type="scientific">Ensete ventricosum</name>
    <name type="common">Abyssinian banana</name>
    <name type="synonym">Musa ensete</name>
    <dbReference type="NCBI Taxonomy" id="4639"/>
    <lineage>
        <taxon>Eukaryota</taxon>
        <taxon>Viridiplantae</taxon>
        <taxon>Streptophyta</taxon>
        <taxon>Embryophyta</taxon>
        <taxon>Tracheophyta</taxon>
        <taxon>Spermatophyta</taxon>
        <taxon>Magnoliopsida</taxon>
        <taxon>Liliopsida</taxon>
        <taxon>Zingiberales</taxon>
        <taxon>Musaceae</taxon>
        <taxon>Ensete</taxon>
    </lineage>
</organism>
<evidence type="ECO:0000256" key="1">
    <source>
        <dbReference type="SAM" id="MobiDB-lite"/>
    </source>
</evidence>
<evidence type="ECO:0000313" key="2">
    <source>
        <dbReference type="EMBL" id="RZR73884.1"/>
    </source>
</evidence>
<accession>A0A445MHX1</accession>
<sequence length="229" mass="26112">MDPDTLSSNSIDSLRAQLCLVNQRIDDVRKEVIRSKDDIGESFTGDSPFVPEVQDKQILQYFRLPMLEAYDSDSDPMEHVVLAEEFESNFLASVQPKPTATSLLEMKKREDEPLGQYLARFAMEIRAIPDTHPSLVIQAFLIGVRPSCFFWSLVELPPATVLEMLQRANQYVSPEMLIVKKHENQKRPQTETTWGPPSGPSRRRAKRTEQVAPRLPNTPLNSTRTDIFL</sequence>
<reference evidence="2" key="1">
    <citation type="journal article" date="2018" name="Data Brief">
        <title>Genome sequence data from 17 accessions of Ensete ventricosum, a staple food crop for millions in Ethiopia.</title>
        <authorList>
            <person name="Yemataw Z."/>
            <person name="Muzemil S."/>
            <person name="Ambachew D."/>
            <person name="Tripathi L."/>
            <person name="Tesfaye K."/>
            <person name="Chala A."/>
            <person name="Farbos A."/>
            <person name="O'Neill P."/>
            <person name="Moore K."/>
            <person name="Grant M."/>
            <person name="Studholme D.J."/>
        </authorList>
    </citation>
    <scope>NUCLEOTIDE SEQUENCE [LARGE SCALE GENOMIC DNA]</scope>
    <source>
        <tissue evidence="2">Leaf</tissue>
    </source>
</reference>
<evidence type="ECO:0008006" key="3">
    <source>
        <dbReference type="Google" id="ProtNLM"/>
    </source>
</evidence>
<feature type="region of interest" description="Disordered" evidence="1">
    <location>
        <begin position="181"/>
        <end position="229"/>
    </location>
</feature>
<gene>
    <name evidence="2" type="ORF">BHM03_00029232</name>
</gene>
<protein>
    <recommendedName>
        <fullName evidence="3">Retrotransposon gag domain-containing protein</fullName>
    </recommendedName>
</protein>
<dbReference type="Proteomes" id="UP000290560">
    <property type="component" value="Unassembled WGS sequence"/>
</dbReference>
<dbReference type="EMBL" id="KV876045">
    <property type="protein sequence ID" value="RZR73884.1"/>
    <property type="molecule type" value="Genomic_DNA"/>
</dbReference>